<accession>A0ACC2RTR4</accession>
<dbReference type="EMBL" id="QTSX02006522">
    <property type="protein sequence ID" value="KAJ9053412.1"/>
    <property type="molecule type" value="Genomic_DNA"/>
</dbReference>
<evidence type="ECO:0000313" key="2">
    <source>
        <dbReference type="Proteomes" id="UP001165960"/>
    </source>
</evidence>
<protein>
    <submittedName>
        <fullName evidence="1">Vacuolar protein-sorting-associated protein 28, variant 2</fullName>
    </submittedName>
</protein>
<gene>
    <name evidence="1" type="primary">VPS28</name>
    <name evidence="1" type="ORF">DSO57_1024469</name>
</gene>
<keyword evidence="2" id="KW-1185">Reference proteome</keyword>
<sequence>MSVPGKFSEVKLFTTPKERAEFANLADLYSNILAMEHLEKAYSNGSIASEEYTQECNSLLAQHKVTLKAVSKLVPNLEQFMRQYQFESPLAKNRFEEGLPATILHAPKATTSAGIVKMATNTVETFINTMDAIAVGYSDIERLYHNLSEVINHLNEFAAVPGGVVDFEGKARLIEWLKTMNLMNANEHLTEEQINQFKFDLEKAYNAFKNALPNS</sequence>
<organism evidence="1 2">
    <name type="scientific">Entomophthora muscae</name>
    <dbReference type="NCBI Taxonomy" id="34485"/>
    <lineage>
        <taxon>Eukaryota</taxon>
        <taxon>Fungi</taxon>
        <taxon>Fungi incertae sedis</taxon>
        <taxon>Zoopagomycota</taxon>
        <taxon>Entomophthoromycotina</taxon>
        <taxon>Entomophthoromycetes</taxon>
        <taxon>Entomophthorales</taxon>
        <taxon>Entomophthoraceae</taxon>
        <taxon>Entomophthora</taxon>
    </lineage>
</organism>
<dbReference type="Proteomes" id="UP001165960">
    <property type="component" value="Unassembled WGS sequence"/>
</dbReference>
<evidence type="ECO:0000313" key="1">
    <source>
        <dbReference type="EMBL" id="KAJ9053412.1"/>
    </source>
</evidence>
<name>A0ACC2RTR4_9FUNG</name>
<comment type="caution">
    <text evidence="1">The sequence shown here is derived from an EMBL/GenBank/DDBJ whole genome shotgun (WGS) entry which is preliminary data.</text>
</comment>
<reference evidence="1" key="1">
    <citation type="submission" date="2022-04" db="EMBL/GenBank/DDBJ databases">
        <title>Genome of the entomopathogenic fungus Entomophthora muscae.</title>
        <authorList>
            <person name="Elya C."/>
            <person name="Lovett B.R."/>
            <person name="Lee E."/>
            <person name="Macias A.M."/>
            <person name="Hajek A.E."/>
            <person name="De Bivort B.L."/>
            <person name="Kasson M.T."/>
            <person name="De Fine Licht H.H."/>
            <person name="Stajich J.E."/>
        </authorList>
    </citation>
    <scope>NUCLEOTIDE SEQUENCE</scope>
    <source>
        <strain evidence="1">Berkeley</strain>
    </source>
</reference>
<proteinExistence type="predicted"/>